<feature type="chain" id="PRO_5042141652" evidence="1">
    <location>
        <begin position="17"/>
        <end position="176"/>
    </location>
</feature>
<evidence type="ECO:0000313" key="3">
    <source>
        <dbReference type="Proteomes" id="UP001206595"/>
    </source>
</evidence>
<accession>A0AAD5EII1</accession>
<keyword evidence="1" id="KW-0732">Signal</keyword>
<reference evidence="2" key="1">
    <citation type="submission" date="2021-06" db="EMBL/GenBank/DDBJ databases">
        <authorList>
            <consortium name="DOE Joint Genome Institute"/>
            <person name="Mondo S.J."/>
            <person name="Amses K.R."/>
            <person name="Simmons D.R."/>
            <person name="Longcore J.E."/>
            <person name="Seto K."/>
            <person name="Alves G.H."/>
            <person name="Bonds A.E."/>
            <person name="Quandt C.A."/>
            <person name="Davis W.J."/>
            <person name="Chang Y."/>
            <person name="Letcher P.M."/>
            <person name="Powell M.J."/>
            <person name="Kuo A."/>
            <person name="Labutti K."/>
            <person name="Pangilinan J."/>
            <person name="Andreopoulos W."/>
            <person name="Tritt A."/>
            <person name="Riley R."/>
            <person name="Hundley H."/>
            <person name="Johnson J."/>
            <person name="Lipzen A."/>
            <person name="Barry K."/>
            <person name="Berbee M.L."/>
            <person name="Buchler N.E."/>
            <person name="Grigoriev I.V."/>
            <person name="Spatafora J.W."/>
            <person name="Stajich J.E."/>
            <person name="James T.Y."/>
        </authorList>
    </citation>
    <scope>NUCLEOTIDE SEQUENCE</scope>
    <source>
        <strain evidence="2">AG</strain>
    </source>
</reference>
<dbReference type="GeneID" id="75910565"/>
<comment type="caution">
    <text evidence="2">The sequence shown here is derived from an EMBL/GenBank/DDBJ whole genome shotgun (WGS) entry which is preliminary data.</text>
</comment>
<dbReference type="EMBL" id="MU620893">
    <property type="protein sequence ID" value="KAI8584169.1"/>
    <property type="molecule type" value="Genomic_DNA"/>
</dbReference>
<keyword evidence="3" id="KW-1185">Reference proteome</keyword>
<name>A0AAD5EII1_UMBRA</name>
<evidence type="ECO:0000256" key="1">
    <source>
        <dbReference type="SAM" id="SignalP"/>
    </source>
</evidence>
<reference evidence="2" key="2">
    <citation type="journal article" date="2022" name="Proc. Natl. Acad. Sci. U.S.A.">
        <title>Diploid-dominant life cycles characterize the early evolution of Fungi.</title>
        <authorList>
            <person name="Amses K.R."/>
            <person name="Simmons D.R."/>
            <person name="Longcore J.E."/>
            <person name="Mondo S.J."/>
            <person name="Seto K."/>
            <person name="Jeronimo G.H."/>
            <person name="Bonds A.E."/>
            <person name="Quandt C.A."/>
            <person name="Davis W.J."/>
            <person name="Chang Y."/>
            <person name="Federici B.A."/>
            <person name="Kuo A."/>
            <person name="LaButti K."/>
            <person name="Pangilinan J."/>
            <person name="Andreopoulos W."/>
            <person name="Tritt A."/>
            <person name="Riley R."/>
            <person name="Hundley H."/>
            <person name="Johnson J."/>
            <person name="Lipzen A."/>
            <person name="Barry K."/>
            <person name="Lang B.F."/>
            <person name="Cuomo C.A."/>
            <person name="Buchler N.E."/>
            <person name="Grigoriev I.V."/>
            <person name="Spatafora J.W."/>
            <person name="Stajich J.E."/>
            <person name="James T.Y."/>
        </authorList>
    </citation>
    <scope>NUCLEOTIDE SEQUENCE</scope>
    <source>
        <strain evidence="2">AG</strain>
    </source>
</reference>
<evidence type="ECO:0000313" key="2">
    <source>
        <dbReference type="EMBL" id="KAI8584169.1"/>
    </source>
</evidence>
<dbReference type="RefSeq" id="XP_051449173.1">
    <property type="nucleotide sequence ID" value="XM_051585215.1"/>
</dbReference>
<dbReference type="AlphaFoldDB" id="A0AAD5EII1"/>
<proteinExistence type="predicted"/>
<dbReference type="Proteomes" id="UP001206595">
    <property type="component" value="Unassembled WGS sequence"/>
</dbReference>
<organism evidence="2 3">
    <name type="scientific">Umbelopsis ramanniana AG</name>
    <dbReference type="NCBI Taxonomy" id="1314678"/>
    <lineage>
        <taxon>Eukaryota</taxon>
        <taxon>Fungi</taxon>
        <taxon>Fungi incertae sedis</taxon>
        <taxon>Mucoromycota</taxon>
        <taxon>Mucoromycotina</taxon>
        <taxon>Umbelopsidomycetes</taxon>
        <taxon>Umbelopsidales</taxon>
        <taxon>Umbelopsidaceae</taxon>
        <taxon>Umbelopsis</taxon>
    </lineage>
</organism>
<sequence length="176" mass="18361">MLKALCFLLLVTIVCAFNTSALPPLDEIGLCIETCVLVSSSFLGNNLDDFDSGLMFTHVLQNTGHSVCGSQFTFDDASLQCACTNPTFNSTVQQCVVTNKCPQTSIDLTNKAYTQLCLNATTTATSSIMASAQPSQSSSPPAAASVDAAAASSKEFPFSGSAVAVFVVLTVGTLFF</sequence>
<gene>
    <name evidence="2" type="ORF">K450DRAFT_218506</name>
</gene>
<feature type="signal peptide" evidence="1">
    <location>
        <begin position="1"/>
        <end position="16"/>
    </location>
</feature>
<protein>
    <submittedName>
        <fullName evidence="2">Uncharacterized protein</fullName>
    </submittedName>
</protein>